<evidence type="ECO:0000256" key="9">
    <source>
        <dbReference type="ARBA" id="ARBA00032005"/>
    </source>
</evidence>
<evidence type="ECO:0000313" key="16">
    <source>
        <dbReference type="EMBL" id="MBB5888645.1"/>
    </source>
</evidence>
<evidence type="ECO:0000256" key="7">
    <source>
        <dbReference type="ARBA" id="ARBA00022801"/>
    </source>
</evidence>
<organism evidence="16 17">
    <name type="scientific">Lactovum miscens</name>
    <dbReference type="NCBI Taxonomy" id="190387"/>
    <lineage>
        <taxon>Bacteria</taxon>
        <taxon>Bacillati</taxon>
        <taxon>Bacillota</taxon>
        <taxon>Bacilli</taxon>
        <taxon>Lactobacillales</taxon>
        <taxon>Streptococcaceae</taxon>
        <taxon>Lactovum</taxon>
    </lineage>
</organism>
<dbReference type="InterPro" id="IPR050202">
    <property type="entry name" value="Cyt/Deoxycyt_deaminase"/>
</dbReference>
<dbReference type="SUPFAM" id="SSF53927">
    <property type="entry name" value="Cytidine deaminase-like"/>
    <property type="match status" value="1"/>
</dbReference>
<evidence type="ECO:0000256" key="14">
    <source>
        <dbReference type="RuleBase" id="RU364006"/>
    </source>
</evidence>
<dbReference type="CDD" id="cd01283">
    <property type="entry name" value="cytidine_deaminase"/>
    <property type="match status" value="1"/>
</dbReference>
<evidence type="ECO:0000256" key="13">
    <source>
        <dbReference type="PIRSR" id="PIRSR606262-3"/>
    </source>
</evidence>
<comment type="cofactor">
    <cofactor evidence="1 13 14">
        <name>Zn(2+)</name>
        <dbReference type="ChEBI" id="CHEBI:29105"/>
    </cofactor>
</comment>
<evidence type="ECO:0000256" key="6">
    <source>
        <dbReference type="ARBA" id="ARBA00022723"/>
    </source>
</evidence>
<dbReference type="GO" id="GO:0055086">
    <property type="term" value="P:nucleobase-containing small molecule metabolic process"/>
    <property type="evidence" value="ECO:0007669"/>
    <property type="project" value="UniProtKB-ARBA"/>
</dbReference>
<feature type="domain" description="CMP/dCMP-type deaminase" evidence="15">
    <location>
        <begin position="1"/>
        <end position="128"/>
    </location>
</feature>
<evidence type="ECO:0000256" key="1">
    <source>
        <dbReference type="ARBA" id="ARBA00001947"/>
    </source>
</evidence>
<evidence type="ECO:0000259" key="15">
    <source>
        <dbReference type="PROSITE" id="PS51747"/>
    </source>
</evidence>
<dbReference type="GO" id="GO:0005829">
    <property type="term" value="C:cytosol"/>
    <property type="evidence" value="ECO:0007669"/>
    <property type="project" value="TreeGrafter"/>
</dbReference>
<comment type="function">
    <text evidence="2 14">This enzyme scavenges exogenous and endogenous cytidine and 2'-deoxycytidine for UMP synthesis.</text>
</comment>
<evidence type="ECO:0000256" key="4">
    <source>
        <dbReference type="ARBA" id="ARBA00012783"/>
    </source>
</evidence>
<dbReference type="InterPro" id="IPR016193">
    <property type="entry name" value="Cytidine_deaminase-like"/>
</dbReference>
<evidence type="ECO:0000256" key="5">
    <source>
        <dbReference type="ARBA" id="ARBA00018266"/>
    </source>
</evidence>
<dbReference type="InterPro" id="IPR002125">
    <property type="entry name" value="CMP_dCMP_dom"/>
</dbReference>
<dbReference type="FunFam" id="3.40.140.10:FF:000008">
    <property type="entry name" value="Cytidine deaminase"/>
    <property type="match status" value="1"/>
</dbReference>
<dbReference type="GO" id="GO:0004126">
    <property type="term" value="F:cytidine deaminase activity"/>
    <property type="evidence" value="ECO:0007669"/>
    <property type="project" value="UniProtKB-UniRule"/>
</dbReference>
<gene>
    <name evidence="16" type="ORF">HNQ37_001548</name>
</gene>
<dbReference type="InterPro" id="IPR006262">
    <property type="entry name" value="Cyt_deam_tetra"/>
</dbReference>
<reference evidence="16 17" key="1">
    <citation type="submission" date="2020-08" db="EMBL/GenBank/DDBJ databases">
        <title>Genomic Encyclopedia of Type Strains, Phase IV (KMG-IV): sequencing the most valuable type-strain genomes for metagenomic binning, comparative biology and taxonomic classification.</title>
        <authorList>
            <person name="Goeker M."/>
        </authorList>
    </citation>
    <scope>NUCLEOTIDE SEQUENCE [LARGE SCALE GENOMIC DNA]</scope>
    <source>
        <strain evidence="16 17">DSM 14925</strain>
    </source>
</reference>
<dbReference type="GO" id="GO:0042802">
    <property type="term" value="F:identical protein binding"/>
    <property type="evidence" value="ECO:0007669"/>
    <property type="project" value="UniProtKB-ARBA"/>
</dbReference>
<dbReference type="NCBIfam" id="NF004064">
    <property type="entry name" value="PRK05578.1"/>
    <property type="match status" value="1"/>
</dbReference>
<feature type="binding site" evidence="13">
    <location>
        <position position="89"/>
    </location>
    <ligand>
        <name>Zn(2+)</name>
        <dbReference type="ChEBI" id="CHEBI:29105"/>
        <note>catalytic</note>
    </ligand>
</feature>
<comment type="catalytic activity">
    <reaction evidence="11 14">
        <text>cytidine + H2O + H(+) = uridine + NH4(+)</text>
        <dbReference type="Rhea" id="RHEA:16069"/>
        <dbReference type="ChEBI" id="CHEBI:15377"/>
        <dbReference type="ChEBI" id="CHEBI:15378"/>
        <dbReference type="ChEBI" id="CHEBI:16704"/>
        <dbReference type="ChEBI" id="CHEBI:17562"/>
        <dbReference type="ChEBI" id="CHEBI:28938"/>
        <dbReference type="EC" id="3.5.4.5"/>
    </reaction>
</comment>
<dbReference type="PANTHER" id="PTHR11644:SF2">
    <property type="entry name" value="CYTIDINE DEAMINASE"/>
    <property type="match status" value="1"/>
</dbReference>
<dbReference type="EMBL" id="JACHHV010000035">
    <property type="protein sequence ID" value="MBB5888645.1"/>
    <property type="molecule type" value="Genomic_DNA"/>
</dbReference>
<evidence type="ECO:0000313" key="17">
    <source>
        <dbReference type="Proteomes" id="UP000562464"/>
    </source>
</evidence>
<dbReference type="PANTHER" id="PTHR11644">
    <property type="entry name" value="CYTIDINE DEAMINASE"/>
    <property type="match status" value="1"/>
</dbReference>
<dbReference type="InterPro" id="IPR016192">
    <property type="entry name" value="APOBEC/CMP_deaminase_Zn-bd"/>
</dbReference>
<keyword evidence="7 14" id="KW-0378">Hydrolase</keyword>
<evidence type="ECO:0000256" key="11">
    <source>
        <dbReference type="ARBA" id="ARBA00049558"/>
    </source>
</evidence>
<comment type="caution">
    <text evidence="16">The sequence shown here is derived from an EMBL/GenBank/DDBJ whole genome shotgun (WGS) entry which is preliminary data.</text>
</comment>
<sequence>MFDKAIAKLAKEASMLAYTPYSHFPVGAALVTSEKEVIQGCNIENASFGLSNCAERTAVFKAISSGYRNFDAIYIYGDTKEPISPCGACRQVLAEFCEEEMPVYLLSKDLEVKETTIAGLLPYHFKRSNLSTNV</sequence>
<dbReference type="GO" id="GO:0072527">
    <property type="term" value="P:pyrimidine-containing compound metabolic process"/>
    <property type="evidence" value="ECO:0007669"/>
    <property type="project" value="UniProtKB-ARBA"/>
</dbReference>
<dbReference type="Pfam" id="PF00383">
    <property type="entry name" value="dCMP_cyt_deam_1"/>
    <property type="match status" value="1"/>
</dbReference>
<comment type="catalytic activity">
    <reaction evidence="10 14">
        <text>2'-deoxycytidine + H2O + H(+) = 2'-deoxyuridine + NH4(+)</text>
        <dbReference type="Rhea" id="RHEA:13433"/>
        <dbReference type="ChEBI" id="CHEBI:15377"/>
        <dbReference type="ChEBI" id="CHEBI:15378"/>
        <dbReference type="ChEBI" id="CHEBI:15698"/>
        <dbReference type="ChEBI" id="CHEBI:16450"/>
        <dbReference type="ChEBI" id="CHEBI:28938"/>
        <dbReference type="EC" id="3.5.4.5"/>
    </reaction>
</comment>
<dbReference type="EC" id="3.5.4.5" evidence="4 14"/>
<dbReference type="AlphaFoldDB" id="A0A841C829"/>
<keyword evidence="6 13" id="KW-0479">Metal-binding</keyword>
<accession>A0A841C829</accession>
<dbReference type="GO" id="GO:0008270">
    <property type="term" value="F:zinc ion binding"/>
    <property type="evidence" value="ECO:0007669"/>
    <property type="project" value="UniProtKB-UniRule"/>
</dbReference>
<feature type="active site" description="Proton donor" evidence="12">
    <location>
        <position position="55"/>
    </location>
</feature>
<name>A0A841C829_9LACT</name>
<dbReference type="PROSITE" id="PS51747">
    <property type="entry name" value="CYT_DCMP_DEAMINASES_2"/>
    <property type="match status" value="1"/>
</dbReference>
<feature type="binding site" evidence="13">
    <location>
        <position position="53"/>
    </location>
    <ligand>
        <name>Zn(2+)</name>
        <dbReference type="ChEBI" id="CHEBI:29105"/>
        <note>catalytic</note>
    </ligand>
</feature>
<dbReference type="Proteomes" id="UP000562464">
    <property type="component" value="Unassembled WGS sequence"/>
</dbReference>
<evidence type="ECO:0000256" key="2">
    <source>
        <dbReference type="ARBA" id="ARBA00003949"/>
    </source>
</evidence>
<keyword evidence="8 13" id="KW-0862">Zinc</keyword>
<dbReference type="Gene3D" id="3.40.140.10">
    <property type="entry name" value="Cytidine Deaminase, domain 2"/>
    <property type="match status" value="1"/>
</dbReference>
<comment type="similarity">
    <text evidence="3 14">Belongs to the cytidine and deoxycytidylate deaminase family.</text>
</comment>
<evidence type="ECO:0000256" key="12">
    <source>
        <dbReference type="PIRSR" id="PIRSR606262-1"/>
    </source>
</evidence>
<dbReference type="PROSITE" id="PS00903">
    <property type="entry name" value="CYT_DCMP_DEAMINASES_1"/>
    <property type="match status" value="1"/>
</dbReference>
<keyword evidence="17" id="KW-1185">Reference proteome</keyword>
<evidence type="ECO:0000256" key="3">
    <source>
        <dbReference type="ARBA" id="ARBA00006576"/>
    </source>
</evidence>
<evidence type="ECO:0000256" key="10">
    <source>
        <dbReference type="ARBA" id="ARBA00049252"/>
    </source>
</evidence>
<feature type="binding site" evidence="13">
    <location>
        <position position="86"/>
    </location>
    <ligand>
        <name>Zn(2+)</name>
        <dbReference type="ChEBI" id="CHEBI:29105"/>
        <note>catalytic</note>
    </ligand>
</feature>
<dbReference type="NCBIfam" id="TIGR01354">
    <property type="entry name" value="cyt_deam_tetra"/>
    <property type="match status" value="1"/>
</dbReference>
<protein>
    <recommendedName>
        <fullName evidence="5 14">Cytidine deaminase</fullName>
        <ecNumber evidence="4 14">3.5.4.5</ecNumber>
    </recommendedName>
    <alternativeName>
        <fullName evidence="9 14">Cytidine aminohydrolase</fullName>
    </alternativeName>
</protein>
<dbReference type="RefSeq" id="WP_183540895.1">
    <property type="nucleotide sequence ID" value="NZ_JACHHV010000035.1"/>
</dbReference>
<evidence type="ECO:0000256" key="8">
    <source>
        <dbReference type="ARBA" id="ARBA00022833"/>
    </source>
</evidence>
<proteinExistence type="inferred from homology"/>